<organism evidence="10 11">
    <name type="scientific">Polynucleobacter meluiroseus</name>
    <dbReference type="NCBI Taxonomy" id="1938814"/>
    <lineage>
        <taxon>Bacteria</taxon>
        <taxon>Pseudomonadati</taxon>
        <taxon>Pseudomonadota</taxon>
        <taxon>Betaproteobacteria</taxon>
        <taxon>Burkholderiales</taxon>
        <taxon>Burkholderiaceae</taxon>
        <taxon>Polynucleobacter</taxon>
    </lineage>
</organism>
<feature type="domain" description="Glycosyltransferase 2-like" evidence="9">
    <location>
        <begin position="10"/>
        <end position="158"/>
    </location>
</feature>
<evidence type="ECO:0000256" key="4">
    <source>
        <dbReference type="ARBA" id="ARBA00022692"/>
    </source>
</evidence>
<dbReference type="InterPro" id="IPR001173">
    <property type="entry name" value="Glyco_trans_2-like"/>
</dbReference>
<dbReference type="CDD" id="cd04187">
    <property type="entry name" value="DPM1_like_bac"/>
    <property type="match status" value="1"/>
</dbReference>
<dbReference type="GO" id="GO:0099621">
    <property type="term" value="F:undecaprenyl-phosphate 4-deoxy-4-formamido-L-arabinose transferase activity"/>
    <property type="evidence" value="ECO:0007669"/>
    <property type="project" value="TreeGrafter"/>
</dbReference>
<dbReference type="Gene3D" id="3.90.550.10">
    <property type="entry name" value="Spore Coat Polysaccharide Biosynthesis Protein SpsA, Chain A"/>
    <property type="match status" value="1"/>
</dbReference>
<dbReference type="PANTHER" id="PTHR48090:SF3">
    <property type="entry name" value="UNDECAPRENYL-PHOSPHATE 4-DEOXY-4-FORMAMIDO-L-ARABINOSE TRANSFERASE"/>
    <property type="match status" value="1"/>
</dbReference>
<keyword evidence="4 8" id="KW-0812">Transmembrane</keyword>
<evidence type="ECO:0000256" key="7">
    <source>
        <dbReference type="ARBA" id="ARBA00023136"/>
    </source>
</evidence>
<evidence type="ECO:0000256" key="6">
    <source>
        <dbReference type="ARBA" id="ARBA00022989"/>
    </source>
</evidence>
<proteinExistence type="predicted"/>
<feature type="transmembrane region" description="Helical" evidence="8">
    <location>
        <begin position="269"/>
        <end position="290"/>
    </location>
</feature>
<evidence type="ECO:0000313" key="10">
    <source>
        <dbReference type="EMBL" id="SNX29600.1"/>
    </source>
</evidence>
<evidence type="ECO:0000256" key="3">
    <source>
        <dbReference type="ARBA" id="ARBA00022679"/>
    </source>
</evidence>
<keyword evidence="1" id="KW-1003">Cell membrane</keyword>
<protein>
    <submittedName>
        <fullName evidence="10">Undecaprenyl-phosphate 4-deoxy-4-formamido-L-arabinose transferase</fullName>
    </submittedName>
</protein>
<dbReference type="SUPFAM" id="SSF53448">
    <property type="entry name" value="Nucleotide-diphospho-sugar transferases"/>
    <property type="match status" value="1"/>
</dbReference>
<dbReference type="PANTHER" id="PTHR48090">
    <property type="entry name" value="UNDECAPRENYL-PHOSPHATE 4-DEOXY-4-FORMAMIDO-L-ARABINOSE TRANSFERASE-RELATED"/>
    <property type="match status" value="1"/>
</dbReference>
<dbReference type="GO" id="GO:0009103">
    <property type="term" value="P:lipopolysaccharide biosynthetic process"/>
    <property type="evidence" value="ECO:0007669"/>
    <property type="project" value="UniProtKB-KW"/>
</dbReference>
<evidence type="ECO:0000259" key="9">
    <source>
        <dbReference type="Pfam" id="PF00535"/>
    </source>
</evidence>
<evidence type="ECO:0000256" key="1">
    <source>
        <dbReference type="ARBA" id="ARBA00022475"/>
    </source>
</evidence>
<evidence type="ECO:0000256" key="8">
    <source>
        <dbReference type="SAM" id="Phobius"/>
    </source>
</evidence>
<feature type="transmembrane region" description="Helical" evidence="8">
    <location>
        <begin position="236"/>
        <end position="257"/>
    </location>
</feature>
<dbReference type="AlphaFoldDB" id="A0A240E407"/>
<dbReference type="InterPro" id="IPR029044">
    <property type="entry name" value="Nucleotide-diphossugar_trans"/>
</dbReference>
<gene>
    <name evidence="10" type="ORF">SAMN06295945_1980</name>
</gene>
<dbReference type="InterPro" id="IPR050256">
    <property type="entry name" value="Glycosyltransferase_2"/>
</dbReference>
<keyword evidence="11" id="KW-1185">Reference proteome</keyword>
<dbReference type="Proteomes" id="UP000218069">
    <property type="component" value="Unassembled WGS sequence"/>
</dbReference>
<sequence>MVEHKSCELSVVIPVYGGELVLQELVKQLDDVFQVAEKIQSNYEVIFVCDQSPDNSWEVISKISKDRPQVSGMLLRVNAGQHNAIMAGLSKARGKIIVTMDDDLQHSPGDIPKLLQAIYSGYDLAFARFKNRNHPLWKRAGSWLNNYVASYLIKKPKDLYLSPFRAFRSEVCSDLLLYRGPYVYIDGLLLGVTSKITSVDVDHHNRYAGYSEYGFVKSLSLWLKMAINFSIAPLRLTSLLGFLFSAIGIFFAILFVIQKLIIDKMPDGWSSIMVALLITGGVQLMALGMIGEYLGRVLLTINSKPQYVVGETVGFR</sequence>
<keyword evidence="5" id="KW-0448">Lipopolysaccharide biosynthesis</keyword>
<evidence type="ECO:0000256" key="5">
    <source>
        <dbReference type="ARBA" id="ARBA00022985"/>
    </source>
</evidence>
<reference evidence="11" key="1">
    <citation type="submission" date="2017-08" db="EMBL/GenBank/DDBJ databases">
        <authorList>
            <person name="Varghese N."/>
            <person name="Submissions S."/>
        </authorList>
    </citation>
    <scope>NUCLEOTIDE SEQUENCE [LARGE SCALE GENOMIC DNA]</scope>
    <source>
        <strain evidence="11">AP-Melu-1000-B4</strain>
    </source>
</reference>
<name>A0A240E407_9BURK</name>
<accession>A0A240E407</accession>
<dbReference type="Pfam" id="PF00535">
    <property type="entry name" value="Glycos_transf_2"/>
    <property type="match status" value="1"/>
</dbReference>
<keyword evidence="2" id="KW-0328">Glycosyltransferase</keyword>
<dbReference type="OrthoDB" id="9811884at2"/>
<dbReference type="GO" id="GO:0005886">
    <property type="term" value="C:plasma membrane"/>
    <property type="evidence" value="ECO:0007669"/>
    <property type="project" value="TreeGrafter"/>
</dbReference>
<keyword evidence="3 10" id="KW-0808">Transferase</keyword>
<dbReference type="EMBL" id="OANS01000007">
    <property type="protein sequence ID" value="SNX29600.1"/>
    <property type="molecule type" value="Genomic_DNA"/>
</dbReference>
<keyword evidence="7 8" id="KW-0472">Membrane</keyword>
<keyword evidence="6 8" id="KW-1133">Transmembrane helix</keyword>
<evidence type="ECO:0000313" key="11">
    <source>
        <dbReference type="Proteomes" id="UP000218069"/>
    </source>
</evidence>
<evidence type="ECO:0000256" key="2">
    <source>
        <dbReference type="ARBA" id="ARBA00022676"/>
    </source>
</evidence>